<organism evidence="1">
    <name type="scientific">Arundo donax</name>
    <name type="common">Giant reed</name>
    <name type="synonym">Donax arundinaceus</name>
    <dbReference type="NCBI Taxonomy" id="35708"/>
    <lineage>
        <taxon>Eukaryota</taxon>
        <taxon>Viridiplantae</taxon>
        <taxon>Streptophyta</taxon>
        <taxon>Embryophyta</taxon>
        <taxon>Tracheophyta</taxon>
        <taxon>Spermatophyta</taxon>
        <taxon>Magnoliopsida</taxon>
        <taxon>Liliopsida</taxon>
        <taxon>Poales</taxon>
        <taxon>Poaceae</taxon>
        <taxon>PACMAD clade</taxon>
        <taxon>Arundinoideae</taxon>
        <taxon>Arundineae</taxon>
        <taxon>Arundo</taxon>
    </lineage>
</organism>
<reference evidence="1" key="1">
    <citation type="submission" date="2014-09" db="EMBL/GenBank/DDBJ databases">
        <authorList>
            <person name="Magalhaes I.L.F."/>
            <person name="Oliveira U."/>
            <person name="Santos F.R."/>
            <person name="Vidigal T.H.D.A."/>
            <person name="Brescovit A.D."/>
            <person name="Santos A.J."/>
        </authorList>
    </citation>
    <scope>NUCLEOTIDE SEQUENCE</scope>
    <source>
        <tissue evidence="1">Shoot tissue taken approximately 20 cm above the soil surface</tissue>
    </source>
</reference>
<dbReference type="AlphaFoldDB" id="A0A0A9HXH2"/>
<reference evidence="1" key="2">
    <citation type="journal article" date="2015" name="Data Brief">
        <title>Shoot transcriptome of the giant reed, Arundo donax.</title>
        <authorList>
            <person name="Barrero R.A."/>
            <person name="Guerrero F.D."/>
            <person name="Moolhuijzen P."/>
            <person name="Goolsby J.A."/>
            <person name="Tidwell J."/>
            <person name="Bellgard S.E."/>
            <person name="Bellgard M.I."/>
        </authorList>
    </citation>
    <scope>NUCLEOTIDE SEQUENCE</scope>
    <source>
        <tissue evidence="1">Shoot tissue taken approximately 20 cm above the soil surface</tissue>
    </source>
</reference>
<protein>
    <submittedName>
        <fullName evidence="1">Uncharacterized protein</fullName>
    </submittedName>
</protein>
<sequence>MDTIHRLPAFRAPSIANWIEFVA</sequence>
<name>A0A0A9HXH2_ARUDO</name>
<dbReference type="EMBL" id="GBRH01160318">
    <property type="protein sequence ID" value="JAE37578.1"/>
    <property type="molecule type" value="Transcribed_RNA"/>
</dbReference>
<proteinExistence type="predicted"/>
<evidence type="ECO:0000313" key="1">
    <source>
        <dbReference type="EMBL" id="JAE37578.1"/>
    </source>
</evidence>
<accession>A0A0A9HXH2</accession>